<organism evidence="1 2">
    <name type="scientific">Botryotinia convoluta</name>
    <dbReference type="NCBI Taxonomy" id="54673"/>
    <lineage>
        <taxon>Eukaryota</taxon>
        <taxon>Fungi</taxon>
        <taxon>Dikarya</taxon>
        <taxon>Ascomycota</taxon>
        <taxon>Pezizomycotina</taxon>
        <taxon>Leotiomycetes</taxon>
        <taxon>Helotiales</taxon>
        <taxon>Sclerotiniaceae</taxon>
        <taxon>Botryotinia</taxon>
    </lineage>
</organism>
<accession>A0A4Z1HDK6</accession>
<evidence type="ECO:0000313" key="2">
    <source>
        <dbReference type="Proteomes" id="UP000297527"/>
    </source>
</evidence>
<dbReference type="AlphaFoldDB" id="A0A4Z1HDK6"/>
<name>A0A4Z1HDK6_9HELO</name>
<comment type="caution">
    <text evidence="1">The sequence shown here is derived from an EMBL/GenBank/DDBJ whole genome shotgun (WGS) entry which is preliminary data.</text>
</comment>
<gene>
    <name evidence="1" type="ORF">BCON_0305g00060</name>
</gene>
<sequence length="72" mass="8062">MSKKPLKGGLSLIPRGTMQCGAGLILNVAYVDMQNIKKGRGQIELRNGWIATSTEFRRLIERILYTVLNKEA</sequence>
<dbReference type="Proteomes" id="UP000297527">
    <property type="component" value="Unassembled WGS sequence"/>
</dbReference>
<proteinExistence type="predicted"/>
<evidence type="ECO:0000313" key="1">
    <source>
        <dbReference type="EMBL" id="TGO46835.1"/>
    </source>
</evidence>
<dbReference type="EMBL" id="PQXN01000304">
    <property type="protein sequence ID" value="TGO46835.1"/>
    <property type="molecule type" value="Genomic_DNA"/>
</dbReference>
<protein>
    <submittedName>
        <fullName evidence="1">Uncharacterized protein</fullName>
    </submittedName>
</protein>
<reference evidence="1 2" key="1">
    <citation type="submission" date="2017-12" db="EMBL/GenBank/DDBJ databases">
        <title>Comparative genomics of Botrytis spp.</title>
        <authorList>
            <person name="Valero-Jimenez C.A."/>
            <person name="Tapia P."/>
            <person name="Veloso J."/>
            <person name="Silva-Moreno E."/>
            <person name="Staats M."/>
            <person name="Valdes J.H."/>
            <person name="Van Kan J.A.L."/>
        </authorList>
    </citation>
    <scope>NUCLEOTIDE SEQUENCE [LARGE SCALE GENOMIC DNA]</scope>
    <source>
        <strain evidence="1 2">MUCL11595</strain>
    </source>
</reference>
<keyword evidence="2" id="KW-1185">Reference proteome</keyword>